<dbReference type="PIRSF" id="PIRSF001500">
    <property type="entry name" value="Chor_mut_pdt_Ppr"/>
    <property type="match status" value="1"/>
</dbReference>
<dbReference type="SUPFAM" id="SSF55021">
    <property type="entry name" value="ACT-like"/>
    <property type="match status" value="1"/>
</dbReference>
<comment type="caution">
    <text evidence="11">The sequence shown here is derived from an EMBL/GenBank/DDBJ whole genome shotgun (WGS) entry which is preliminary data.</text>
</comment>
<dbReference type="Pfam" id="PF00800">
    <property type="entry name" value="PDT"/>
    <property type="match status" value="1"/>
</dbReference>
<dbReference type="InterPro" id="IPR045865">
    <property type="entry name" value="ACT-like_dom_sf"/>
</dbReference>
<keyword evidence="4" id="KW-0028">Amino-acid biosynthesis</keyword>
<dbReference type="CDD" id="cd13632">
    <property type="entry name" value="PBP2_Aa-PDT_like"/>
    <property type="match status" value="1"/>
</dbReference>
<dbReference type="GO" id="GO:0004664">
    <property type="term" value="F:prephenate dehydratase activity"/>
    <property type="evidence" value="ECO:0007669"/>
    <property type="project" value="UniProtKB-EC"/>
</dbReference>
<dbReference type="InterPro" id="IPR002912">
    <property type="entry name" value="ACT_dom"/>
</dbReference>
<evidence type="ECO:0000256" key="7">
    <source>
        <dbReference type="ARBA" id="ARBA00023239"/>
    </source>
</evidence>
<evidence type="ECO:0000256" key="8">
    <source>
        <dbReference type="ARBA" id="ARBA00047848"/>
    </source>
</evidence>
<keyword evidence="6" id="KW-0584">Phenylalanine biosynthesis</keyword>
<proteinExistence type="predicted"/>
<dbReference type="PROSITE" id="PS51671">
    <property type="entry name" value="ACT"/>
    <property type="match status" value="1"/>
</dbReference>
<evidence type="ECO:0000256" key="2">
    <source>
        <dbReference type="ARBA" id="ARBA00013147"/>
    </source>
</evidence>
<keyword evidence="12" id="KW-1185">Reference proteome</keyword>
<evidence type="ECO:0000313" key="11">
    <source>
        <dbReference type="EMBL" id="MFD2675010.1"/>
    </source>
</evidence>
<dbReference type="Gene3D" id="3.40.190.10">
    <property type="entry name" value="Periplasmic binding protein-like II"/>
    <property type="match status" value="2"/>
</dbReference>
<comment type="pathway">
    <text evidence="1">Amino-acid biosynthesis; L-phenylalanine biosynthesis; phenylpyruvate from prephenate: step 1/1.</text>
</comment>
<dbReference type="Gene3D" id="3.30.70.260">
    <property type="match status" value="1"/>
</dbReference>
<evidence type="ECO:0000256" key="5">
    <source>
        <dbReference type="ARBA" id="ARBA00023141"/>
    </source>
</evidence>
<evidence type="ECO:0000259" key="9">
    <source>
        <dbReference type="PROSITE" id="PS51171"/>
    </source>
</evidence>
<dbReference type="InterPro" id="IPR001086">
    <property type="entry name" value="Preph_deHydtase"/>
</dbReference>
<dbReference type="RefSeq" id="WP_066057163.1">
    <property type="nucleotide sequence ID" value="NZ_JBHUNF010000004.1"/>
</dbReference>
<evidence type="ECO:0000256" key="6">
    <source>
        <dbReference type="ARBA" id="ARBA00023222"/>
    </source>
</evidence>
<organism evidence="11 12">
    <name type="scientific">Gulosibacter bifidus</name>
    <dbReference type="NCBI Taxonomy" id="272239"/>
    <lineage>
        <taxon>Bacteria</taxon>
        <taxon>Bacillati</taxon>
        <taxon>Actinomycetota</taxon>
        <taxon>Actinomycetes</taxon>
        <taxon>Micrococcales</taxon>
        <taxon>Microbacteriaceae</taxon>
        <taxon>Gulosibacter</taxon>
    </lineage>
</organism>
<name>A0ABW5RIY7_9MICO</name>
<dbReference type="Proteomes" id="UP001597453">
    <property type="component" value="Unassembled WGS sequence"/>
</dbReference>
<dbReference type="PROSITE" id="PS51171">
    <property type="entry name" value="PREPHENATE_DEHYDR_3"/>
    <property type="match status" value="1"/>
</dbReference>
<sequence>MDDRETISYLGPAGTFTEAALKLAPQAVGKTWKPVLNVLEALQDVQAGTSCAAMIAIENSVEGGVTASQDALATMPGLRIVGEYIVPIRFSLAAAAGTALDAVRTVAAHPVAYGQCRLWLNRMLPGHVHVPAASNVASVDLVLANEGAQRLADAAITTPFITDHRDVAILASDIQDNGNARTRFALVTMGTELPERTGRDKTSLIVELPEERPGGLLSLLEQIAARGINLSMIASRPIPQQPGRYRFVLDLDGHLHDARVRDALLGIRRLSPAVTFLGSYPRAVASTVPVPSAYSDENYQAAAQWLQGLER</sequence>
<evidence type="ECO:0000256" key="1">
    <source>
        <dbReference type="ARBA" id="ARBA00004741"/>
    </source>
</evidence>
<keyword evidence="5" id="KW-0057">Aromatic amino acid biosynthesis</keyword>
<comment type="catalytic activity">
    <reaction evidence="8">
        <text>prephenate + H(+) = 3-phenylpyruvate + CO2 + H2O</text>
        <dbReference type="Rhea" id="RHEA:21648"/>
        <dbReference type="ChEBI" id="CHEBI:15377"/>
        <dbReference type="ChEBI" id="CHEBI:15378"/>
        <dbReference type="ChEBI" id="CHEBI:16526"/>
        <dbReference type="ChEBI" id="CHEBI:18005"/>
        <dbReference type="ChEBI" id="CHEBI:29934"/>
        <dbReference type="EC" id="4.2.1.51"/>
    </reaction>
</comment>
<dbReference type="PANTHER" id="PTHR21022">
    <property type="entry name" value="PREPHENATE DEHYDRATASE P PROTEIN"/>
    <property type="match status" value="1"/>
</dbReference>
<evidence type="ECO:0000256" key="4">
    <source>
        <dbReference type="ARBA" id="ARBA00022605"/>
    </source>
</evidence>
<evidence type="ECO:0000259" key="10">
    <source>
        <dbReference type="PROSITE" id="PS51671"/>
    </source>
</evidence>
<evidence type="ECO:0000256" key="3">
    <source>
        <dbReference type="ARBA" id="ARBA00021872"/>
    </source>
</evidence>
<evidence type="ECO:0000313" key="12">
    <source>
        <dbReference type="Proteomes" id="UP001597453"/>
    </source>
</evidence>
<feature type="domain" description="ACT" evidence="10">
    <location>
        <begin position="204"/>
        <end position="281"/>
    </location>
</feature>
<dbReference type="InterPro" id="IPR008242">
    <property type="entry name" value="Chor_mutase/pphenate_deHydtase"/>
</dbReference>
<dbReference type="Pfam" id="PF01842">
    <property type="entry name" value="ACT"/>
    <property type="match status" value="1"/>
</dbReference>
<reference evidence="12" key="1">
    <citation type="journal article" date="2019" name="Int. J. Syst. Evol. Microbiol.">
        <title>The Global Catalogue of Microorganisms (GCM) 10K type strain sequencing project: providing services to taxonomists for standard genome sequencing and annotation.</title>
        <authorList>
            <consortium name="The Broad Institute Genomics Platform"/>
            <consortium name="The Broad Institute Genome Sequencing Center for Infectious Disease"/>
            <person name="Wu L."/>
            <person name="Ma J."/>
        </authorList>
    </citation>
    <scope>NUCLEOTIDE SEQUENCE [LARGE SCALE GENOMIC DNA]</scope>
    <source>
        <strain evidence="12">TISTR 1511</strain>
    </source>
</reference>
<dbReference type="EMBL" id="JBHUNF010000004">
    <property type="protein sequence ID" value="MFD2675010.1"/>
    <property type="molecule type" value="Genomic_DNA"/>
</dbReference>
<keyword evidence="7 11" id="KW-0456">Lyase</keyword>
<dbReference type="PANTHER" id="PTHR21022:SF19">
    <property type="entry name" value="PREPHENATE DEHYDRATASE-RELATED"/>
    <property type="match status" value="1"/>
</dbReference>
<protein>
    <recommendedName>
        <fullName evidence="3">Prephenate dehydratase</fullName>
        <ecNumber evidence="2">4.2.1.51</ecNumber>
    </recommendedName>
</protein>
<gene>
    <name evidence="11" type="primary">pheA</name>
    <name evidence="11" type="ORF">ACFSUQ_06855</name>
</gene>
<dbReference type="NCBIfam" id="NF008865">
    <property type="entry name" value="PRK11898.1"/>
    <property type="match status" value="1"/>
</dbReference>
<dbReference type="SUPFAM" id="SSF53850">
    <property type="entry name" value="Periplasmic binding protein-like II"/>
    <property type="match status" value="1"/>
</dbReference>
<feature type="domain" description="Prephenate dehydratase" evidence="9">
    <location>
        <begin position="6"/>
        <end position="189"/>
    </location>
</feature>
<accession>A0ABW5RIY7</accession>
<dbReference type="EC" id="4.2.1.51" evidence="2"/>
<dbReference type="CDD" id="cd04905">
    <property type="entry name" value="ACT_CM-PDT"/>
    <property type="match status" value="1"/>
</dbReference>